<gene>
    <name evidence="1" type="ORF">PHMEG_00018491</name>
</gene>
<evidence type="ECO:0000313" key="2">
    <source>
        <dbReference type="Proteomes" id="UP000198211"/>
    </source>
</evidence>
<dbReference type="Proteomes" id="UP000198211">
    <property type="component" value="Unassembled WGS sequence"/>
</dbReference>
<dbReference type="EMBL" id="NBNE01002985">
    <property type="protein sequence ID" value="OWZ08894.1"/>
    <property type="molecule type" value="Genomic_DNA"/>
</dbReference>
<keyword evidence="2" id="KW-1185">Reference proteome</keyword>
<reference evidence="2" key="1">
    <citation type="submission" date="2017-03" db="EMBL/GenBank/DDBJ databases">
        <title>Phytopthora megakarya and P. palmivora, two closely related causual agents of cacao black pod achieved similar genome size and gene model numbers by different mechanisms.</title>
        <authorList>
            <person name="Ali S."/>
            <person name="Shao J."/>
            <person name="Larry D.J."/>
            <person name="Kronmiller B."/>
            <person name="Shen D."/>
            <person name="Strem M.D."/>
            <person name="Melnick R.L."/>
            <person name="Guiltinan M.J."/>
            <person name="Tyler B.M."/>
            <person name="Meinhardt L.W."/>
            <person name="Bailey B.A."/>
        </authorList>
    </citation>
    <scope>NUCLEOTIDE SEQUENCE [LARGE SCALE GENOMIC DNA]</scope>
    <source>
        <strain evidence="2">zdho120</strain>
    </source>
</reference>
<sequence>MPKRSLGEKQQLFVGNDSKDRFGRILRRVIKSLSKEEMCELSCTPEDIVCAKVAVHTRSVKSIDSPQYPCICEWVQSLGKLKDRYINFGEGADRV</sequence>
<dbReference type="OrthoDB" id="145601at2759"/>
<name>A0A225VUS2_9STRA</name>
<evidence type="ECO:0000313" key="1">
    <source>
        <dbReference type="EMBL" id="OWZ08894.1"/>
    </source>
</evidence>
<accession>A0A225VUS2</accession>
<proteinExistence type="predicted"/>
<comment type="caution">
    <text evidence="1">The sequence shown here is derived from an EMBL/GenBank/DDBJ whole genome shotgun (WGS) entry which is preliminary data.</text>
</comment>
<organism evidence="1 2">
    <name type="scientific">Phytophthora megakarya</name>
    <dbReference type="NCBI Taxonomy" id="4795"/>
    <lineage>
        <taxon>Eukaryota</taxon>
        <taxon>Sar</taxon>
        <taxon>Stramenopiles</taxon>
        <taxon>Oomycota</taxon>
        <taxon>Peronosporomycetes</taxon>
        <taxon>Peronosporales</taxon>
        <taxon>Peronosporaceae</taxon>
        <taxon>Phytophthora</taxon>
    </lineage>
</organism>
<protein>
    <submittedName>
        <fullName evidence="1">Uncharacterized protein</fullName>
    </submittedName>
</protein>
<dbReference type="AlphaFoldDB" id="A0A225VUS2"/>